<evidence type="ECO:0000256" key="6">
    <source>
        <dbReference type="ARBA" id="ARBA00023141"/>
    </source>
</evidence>
<dbReference type="AlphaFoldDB" id="A0A4P7XD21"/>
<dbReference type="CDD" id="cd01065">
    <property type="entry name" value="NAD_bind_Shikimate_DH"/>
    <property type="match status" value="1"/>
</dbReference>
<dbReference type="Pfam" id="PF08501">
    <property type="entry name" value="Shikimate_dh_N"/>
    <property type="match status" value="1"/>
</dbReference>
<comment type="pathway">
    <text evidence="1 8">Metabolic intermediate biosynthesis; chorismate biosynthesis; chorismate from D-erythrose 4-phosphate and phosphoenolpyruvate: step 4/7.</text>
</comment>
<keyword evidence="13" id="KW-1185">Reference proteome</keyword>
<dbReference type="FunFam" id="3.40.50.720:FF:000104">
    <property type="entry name" value="Shikimate dehydrogenase (NADP(+))"/>
    <property type="match status" value="1"/>
</dbReference>
<dbReference type="RefSeq" id="WP_136545765.1">
    <property type="nucleotide sequence ID" value="NZ_CP031093.1"/>
</dbReference>
<feature type="binding site" evidence="8">
    <location>
        <position position="87"/>
    </location>
    <ligand>
        <name>shikimate</name>
        <dbReference type="ChEBI" id="CHEBI:36208"/>
    </ligand>
</feature>
<dbReference type="KEGG" id="hmi:soil367_00145"/>
<proteinExistence type="inferred from homology"/>
<dbReference type="InterPro" id="IPR011342">
    <property type="entry name" value="Shikimate_DH"/>
</dbReference>
<keyword evidence="6 8" id="KW-0057">Aromatic amino acid biosynthesis</keyword>
<comment type="similarity">
    <text evidence="8">Belongs to the shikimate dehydrogenase family.</text>
</comment>
<dbReference type="UniPathway" id="UPA00053">
    <property type="reaction ID" value="UER00087"/>
</dbReference>
<feature type="binding site" evidence="8">
    <location>
        <position position="246"/>
    </location>
    <ligand>
        <name>shikimate</name>
        <dbReference type="ChEBI" id="CHEBI:36208"/>
    </ligand>
</feature>
<feature type="binding site" evidence="8">
    <location>
        <position position="217"/>
    </location>
    <ligand>
        <name>shikimate</name>
        <dbReference type="ChEBI" id="CHEBI:36208"/>
    </ligand>
</feature>
<dbReference type="GO" id="GO:0019632">
    <property type="term" value="P:shikimate metabolic process"/>
    <property type="evidence" value="ECO:0007669"/>
    <property type="project" value="InterPro"/>
</dbReference>
<dbReference type="FunFam" id="3.40.50.10860:FF:000006">
    <property type="entry name" value="Shikimate dehydrogenase (NADP(+))"/>
    <property type="match status" value="1"/>
</dbReference>
<dbReference type="NCBIfam" id="TIGR00507">
    <property type="entry name" value="aroE"/>
    <property type="match status" value="1"/>
</dbReference>
<feature type="binding site" evidence="8">
    <location>
        <begin position="15"/>
        <end position="17"/>
    </location>
    <ligand>
        <name>shikimate</name>
        <dbReference type="ChEBI" id="CHEBI:36208"/>
    </ligand>
</feature>
<evidence type="ECO:0000256" key="8">
    <source>
        <dbReference type="HAMAP-Rule" id="MF_00222"/>
    </source>
</evidence>
<feature type="binding site" evidence="8">
    <location>
        <position position="78"/>
    </location>
    <ligand>
        <name>NADP(+)</name>
        <dbReference type="ChEBI" id="CHEBI:58349"/>
    </ligand>
</feature>
<dbReference type="EC" id="1.1.1.25" evidence="2 8"/>
<evidence type="ECO:0000313" key="13">
    <source>
        <dbReference type="Proteomes" id="UP000298049"/>
    </source>
</evidence>
<feature type="binding site" evidence="8">
    <location>
        <begin position="128"/>
        <end position="132"/>
    </location>
    <ligand>
        <name>NADP(+)</name>
        <dbReference type="ChEBI" id="CHEBI:58349"/>
    </ligand>
</feature>
<dbReference type="InterPro" id="IPR013708">
    <property type="entry name" value="Shikimate_DH-bd_N"/>
</dbReference>
<dbReference type="GO" id="GO:0009073">
    <property type="term" value="P:aromatic amino acid family biosynthetic process"/>
    <property type="evidence" value="ECO:0007669"/>
    <property type="project" value="UniProtKB-KW"/>
</dbReference>
<feature type="active site" description="Proton acceptor" evidence="8">
    <location>
        <position position="66"/>
    </location>
</feature>
<dbReference type="GO" id="GO:0005829">
    <property type="term" value="C:cytosol"/>
    <property type="evidence" value="ECO:0007669"/>
    <property type="project" value="TreeGrafter"/>
</dbReference>
<feature type="binding site" evidence="8">
    <location>
        <position position="239"/>
    </location>
    <ligand>
        <name>NADP(+)</name>
        <dbReference type="ChEBI" id="CHEBI:58349"/>
    </ligand>
</feature>
<evidence type="ECO:0000259" key="11">
    <source>
        <dbReference type="Pfam" id="PF18317"/>
    </source>
</evidence>
<dbReference type="Pfam" id="PF01488">
    <property type="entry name" value="Shikimate_DH"/>
    <property type="match status" value="1"/>
</dbReference>
<dbReference type="PANTHER" id="PTHR21089">
    <property type="entry name" value="SHIKIMATE DEHYDROGENASE"/>
    <property type="match status" value="1"/>
</dbReference>
<reference evidence="12 13" key="1">
    <citation type="submission" date="2018-07" db="EMBL/GenBank/DDBJ databases">
        <title>Marsedoiliclastica nanhaica gen. nov. sp. nov., a novel marine hydrocarbonoclastic bacterium isolated from an in-situ enriched hydrocarbon-degrading consortium in deep-sea sediment.</title>
        <authorList>
            <person name="Dong C."/>
            <person name="Ma T."/>
            <person name="Liu R."/>
            <person name="Shao Z."/>
        </authorList>
    </citation>
    <scope>NUCLEOTIDE SEQUENCE [LARGE SCALE GENOMIC DNA]</scope>
    <source>
        <strain evidence="13">soil36-7</strain>
    </source>
</reference>
<feature type="binding site" evidence="8">
    <location>
        <position position="215"/>
    </location>
    <ligand>
        <name>NADP(+)</name>
        <dbReference type="ChEBI" id="CHEBI:58349"/>
    </ligand>
</feature>
<dbReference type="GO" id="GO:0004764">
    <property type="term" value="F:shikimate 3-dehydrogenase (NADP+) activity"/>
    <property type="evidence" value="ECO:0007669"/>
    <property type="project" value="UniProtKB-UniRule"/>
</dbReference>
<dbReference type="OrthoDB" id="9776868at2"/>
<evidence type="ECO:0000259" key="9">
    <source>
        <dbReference type="Pfam" id="PF01488"/>
    </source>
</evidence>
<evidence type="ECO:0000256" key="7">
    <source>
        <dbReference type="ARBA" id="ARBA00049442"/>
    </source>
</evidence>
<comment type="function">
    <text evidence="8">Involved in the biosynthesis of the chorismate, which leads to the biosynthesis of aromatic amino acids. Catalyzes the reversible NADPH linked reduction of 3-dehydroshikimate (DHSA) to yield shikimate (SA).</text>
</comment>
<evidence type="ECO:0000259" key="10">
    <source>
        <dbReference type="Pfam" id="PF08501"/>
    </source>
</evidence>
<dbReference type="GO" id="GO:0008652">
    <property type="term" value="P:amino acid biosynthetic process"/>
    <property type="evidence" value="ECO:0007669"/>
    <property type="project" value="UniProtKB-KW"/>
</dbReference>
<comment type="subunit">
    <text evidence="8">Homodimer.</text>
</comment>
<dbReference type="InterPro" id="IPR046346">
    <property type="entry name" value="Aminoacid_DH-like_N_sf"/>
</dbReference>
<feature type="domain" description="SDH C-terminal" evidence="11">
    <location>
        <begin position="239"/>
        <end position="269"/>
    </location>
</feature>
<evidence type="ECO:0000256" key="4">
    <source>
        <dbReference type="ARBA" id="ARBA00022857"/>
    </source>
</evidence>
<feature type="binding site" evidence="8">
    <location>
        <position position="62"/>
    </location>
    <ligand>
        <name>shikimate</name>
        <dbReference type="ChEBI" id="CHEBI:36208"/>
    </ligand>
</feature>
<dbReference type="InterPro" id="IPR036291">
    <property type="entry name" value="NAD(P)-bd_dom_sf"/>
</dbReference>
<evidence type="ECO:0000313" key="12">
    <source>
        <dbReference type="EMBL" id="QCF24495.1"/>
    </source>
</evidence>
<dbReference type="GO" id="GO:0009423">
    <property type="term" value="P:chorismate biosynthetic process"/>
    <property type="evidence" value="ECO:0007669"/>
    <property type="project" value="UniProtKB-UniRule"/>
</dbReference>
<keyword evidence="4 8" id="KW-0521">NADP</keyword>
<dbReference type="GO" id="GO:0050661">
    <property type="term" value="F:NADP binding"/>
    <property type="evidence" value="ECO:0007669"/>
    <property type="project" value="InterPro"/>
</dbReference>
<dbReference type="Gene3D" id="3.40.50.720">
    <property type="entry name" value="NAD(P)-binding Rossmann-like Domain"/>
    <property type="match status" value="1"/>
</dbReference>
<dbReference type="NCBIfam" id="NF001310">
    <property type="entry name" value="PRK00258.1-2"/>
    <property type="match status" value="1"/>
</dbReference>
<dbReference type="SUPFAM" id="SSF53223">
    <property type="entry name" value="Aminoacid dehydrogenase-like, N-terminal domain"/>
    <property type="match status" value="1"/>
</dbReference>
<dbReference type="InterPro" id="IPR006151">
    <property type="entry name" value="Shikm_DH/Glu-tRNA_Rdtase"/>
</dbReference>
<evidence type="ECO:0000256" key="1">
    <source>
        <dbReference type="ARBA" id="ARBA00004871"/>
    </source>
</evidence>
<dbReference type="EMBL" id="CP031093">
    <property type="protein sequence ID" value="QCF24495.1"/>
    <property type="molecule type" value="Genomic_DNA"/>
</dbReference>
<feature type="domain" description="Quinate/shikimate 5-dehydrogenase/glutamyl-tRNA reductase" evidence="9">
    <location>
        <begin position="115"/>
        <end position="193"/>
    </location>
</feature>
<feature type="domain" description="Shikimate dehydrogenase substrate binding N-terminal" evidence="10">
    <location>
        <begin position="7"/>
        <end position="89"/>
    </location>
</feature>
<keyword evidence="3 8" id="KW-0028">Amino-acid biosynthesis</keyword>
<evidence type="ECO:0000256" key="5">
    <source>
        <dbReference type="ARBA" id="ARBA00023002"/>
    </source>
</evidence>
<name>A0A4P7XD21_9ALTE</name>
<accession>A0A4P7XD21</accession>
<feature type="binding site" evidence="8">
    <location>
        <begin position="152"/>
        <end position="157"/>
    </location>
    <ligand>
        <name>NADP(+)</name>
        <dbReference type="ChEBI" id="CHEBI:58349"/>
    </ligand>
</feature>
<dbReference type="SUPFAM" id="SSF51735">
    <property type="entry name" value="NAD(P)-binding Rossmann-fold domains"/>
    <property type="match status" value="1"/>
</dbReference>
<sequence length="271" mass="29027">MSDLYAVIGHPVSHSKSPLIHGLFARQTGENVNYIAIQAPEDGFADTARSFFRDGGCGLNVTVPFKQEAYALAERLTDRARLAGAVNTLYPDAQGMLLGDNTDGVGLVTDLCENNDAQVKAQRVLVLGAGGAVRGVLGPLLEQHPAELVIANRTLSRAQDLAKLFETYGTVSASEFSEVVGPFDLIINGTSASLAGSVPPIPSSALDANTLCYDMMYSQDTTVFNRWALGQGASRVIDGLGMLVEQAAESFFLWRHRRPETEPVIKALRSS</sequence>
<dbReference type="Pfam" id="PF18317">
    <property type="entry name" value="SDH_C"/>
    <property type="match status" value="1"/>
</dbReference>
<gene>
    <name evidence="8" type="primary">aroE</name>
    <name evidence="12" type="ORF">soil367_00145</name>
</gene>
<evidence type="ECO:0000256" key="2">
    <source>
        <dbReference type="ARBA" id="ARBA00012962"/>
    </source>
</evidence>
<protein>
    <recommendedName>
        <fullName evidence="2 8">Shikimate dehydrogenase (NADP(+))</fullName>
        <shortName evidence="8">SDH</shortName>
        <ecNumber evidence="2 8">1.1.1.25</ecNumber>
    </recommendedName>
</protein>
<dbReference type="PANTHER" id="PTHR21089:SF1">
    <property type="entry name" value="BIFUNCTIONAL 3-DEHYDROQUINATE DEHYDRATASE_SHIKIMATE DEHYDROGENASE, CHLOROPLASTIC"/>
    <property type="match status" value="1"/>
</dbReference>
<dbReference type="InterPro" id="IPR041121">
    <property type="entry name" value="SDH_C"/>
</dbReference>
<evidence type="ECO:0000256" key="3">
    <source>
        <dbReference type="ARBA" id="ARBA00022605"/>
    </source>
</evidence>
<dbReference type="Gene3D" id="3.40.50.10860">
    <property type="entry name" value="Leucine Dehydrogenase, chain A, domain 1"/>
    <property type="match status" value="1"/>
</dbReference>
<organism evidence="12 13">
    <name type="scientific">Hydrocarboniclastica marina</name>
    <dbReference type="NCBI Taxonomy" id="2259620"/>
    <lineage>
        <taxon>Bacteria</taxon>
        <taxon>Pseudomonadati</taxon>
        <taxon>Pseudomonadota</taxon>
        <taxon>Gammaproteobacteria</taxon>
        <taxon>Alteromonadales</taxon>
        <taxon>Alteromonadaceae</taxon>
        <taxon>Hydrocarboniclastica</taxon>
    </lineage>
</organism>
<dbReference type="Proteomes" id="UP000298049">
    <property type="component" value="Chromosome"/>
</dbReference>
<dbReference type="InterPro" id="IPR022893">
    <property type="entry name" value="Shikimate_DH_fam"/>
</dbReference>
<keyword evidence="5 8" id="KW-0560">Oxidoreductase</keyword>
<comment type="catalytic activity">
    <reaction evidence="7 8">
        <text>shikimate + NADP(+) = 3-dehydroshikimate + NADPH + H(+)</text>
        <dbReference type="Rhea" id="RHEA:17737"/>
        <dbReference type="ChEBI" id="CHEBI:15378"/>
        <dbReference type="ChEBI" id="CHEBI:16630"/>
        <dbReference type="ChEBI" id="CHEBI:36208"/>
        <dbReference type="ChEBI" id="CHEBI:57783"/>
        <dbReference type="ChEBI" id="CHEBI:58349"/>
        <dbReference type="EC" id="1.1.1.25"/>
    </reaction>
</comment>
<feature type="binding site" evidence="8">
    <location>
        <position position="103"/>
    </location>
    <ligand>
        <name>shikimate</name>
        <dbReference type="ChEBI" id="CHEBI:36208"/>
    </ligand>
</feature>
<dbReference type="HAMAP" id="MF_00222">
    <property type="entry name" value="Shikimate_DH_AroE"/>
    <property type="match status" value="1"/>
</dbReference>